<evidence type="ECO:0000313" key="3">
    <source>
        <dbReference type="Proteomes" id="UP000886808"/>
    </source>
</evidence>
<dbReference type="PANTHER" id="PTHR34297">
    <property type="entry name" value="HYPOTHETICAL CYTOSOLIC PROTEIN-RELATED"/>
    <property type="match status" value="1"/>
</dbReference>
<dbReference type="PANTHER" id="PTHR34297:SF2">
    <property type="entry name" value="ASP23_GLS24 FAMILY ENVELOPE STRESS RESPONSE PROTEIN"/>
    <property type="match status" value="1"/>
</dbReference>
<protein>
    <submittedName>
        <fullName evidence="2">Asp23/Gls24 family envelope stress response protein</fullName>
    </submittedName>
</protein>
<name>A0A9D1PGN4_9FIRM</name>
<dbReference type="Proteomes" id="UP000886808">
    <property type="component" value="Unassembled WGS sequence"/>
</dbReference>
<evidence type="ECO:0000313" key="2">
    <source>
        <dbReference type="EMBL" id="HIV61776.1"/>
    </source>
</evidence>
<gene>
    <name evidence="2" type="ORF">H9746_02870</name>
</gene>
<dbReference type="AlphaFoldDB" id="A0A9D1PGN4"/>
<dbReference type="InterPro" id="IPR005531">
    <property type="entry name" value="Asp23"/>
</dbReference>
<organism evidence="2 3">
    <name type="scientific">Candidatus Butyricicoccus avistercoris</name>
    <dbReference type="NCBI Taxonomy" id="2838518"/>
    <lineage>
        <taxon>Bacteria</taxon>
        <taxon>Bacillati</taxon>
        <taxon>Bacillota</taxon>
        <taxon>Clostridia</taxon>
        <taxon>Eubacteriales</taxon>
        <taxon>Butyricicoccaceae</taxon>
        <taxon>Butyricicoccus</taxon>
    </lineage>
</organism>
<comment type="similarity">
    <text evidence="1">Belongs to the asp23 family.</text>
</comment>
<sequence length="150" mass="16372">MSEQKEYWMTTHDQGSIKISEDVVASIAAVATSETDGVSGLYSSFTNDIVSFLGKKTPTKGVKVTFHSDNTVDIDICYLACFGSNICDVAKNVQENVKSAVESMTNLDIGNINIHVAGVTFNKEISKEANIESQEINSDEIKIDELIEEN</sequence>
<reference evidence="2" key="1">
    <citation type="journal article" date="2021" name="PeerJ">
        <title>Extensive microbial diversity within the chicken gut microbiome revealed by metagenomics and culture.</title>
        <authorList>
            <person name="Gilroy R."/>
            <person name="Ravi A."/>
            <person name="Getino M."/>
            <person name="Pursley I."/>
            <person name="Horton D.L."/>
            <person name="Alikhan N.F."/>
            <person name="Baker D."/>
            <person name="Gharbi K."/>
            <person name="Hall N."/>
            <person name="Watson M."/>
            <person name="Adriaenssens E.M."/>
            <person name="Foster-Nyarko E."/>
            <person name="Jarju S."/>
            <person name="Secka A."/>
            <person name="Antonio M."/>
            <person name="Oren A."/>
            <person name="Chaudhuri R.R."/>
            <person name="La Ragione R."/>
            <person name="Hildebrand F."/>
            <person name="Pallen M.J."/>
        </authorList>
    </citation>
    <scope>NUCLEOTIDE SEQUENCE</scope>
    <source>
        <strain evidence="2">CHK193-4272</strain>
    </source>
</reference>
<comment type="caution">
    <text evidence="2">The sequence shown here is derived from an EMBL/GenBank/DDBJ whole genome shotgun (WGS) entry which is preliminary data.</text>
</comment>
<evidence type="ECO:0000256" key="1">
    <source>
        <dbReference type="ARBA" id="ARBA00005721"/>
    </source>
</evidence>
<dbReference type="EMBL" id="DXIE01000021">
    <property type="protein sequence ID" value="HIV61776.1"/>
    <property type="molecule type" value="Genomic_DNA"/>
</dbReference>
<accession>A0A9D1PGN4</accession>
<proteinExistence type="inferred from homology"/>
<dbReference type="Pfam" id="PF03780">
    <property type="entry name" value="Asp23"/>
    <property type="match status" value="1"/>
</dbReference>
<reference evidence="2" key="2">
    <citation type="submission" date="2021-04" db="EMBL/GenBank/DDBJ databases">
        <authorList>
            <person name="Gilroy R."/>
        </authorList>
    </citation>
    <scope>NUCLEOTIDE SEQUENCE</scope>
    <source>
        <strain evidence="2">CHK193-4272</strain>
    </source>
</reference>